<comment type="caution">
    <text evidence="2">The sequence shown here is derived from an EMBL/GenBank/DDBJ whole genome shotgun (WGS) entry which is preliminary data.</text>
</comment>
<evidence type="ECO:0000313" key="3">
    <source>
        <dbReference type="Proteomes" id="UP001566132"/>
    </source>
</evidence>
<dbReference type="Gene3D" id="1.20.1280.50">
    <property type="match status" value="1"/>
</dbReference>
<dbReference type="PROSITE" id="PS50181">
    <property type="entry name" value="FBOX"/>
    <property type="match status" value="1"/>
</dbReference>
<feature type="domain" description="F-box" evidence="1">
    <location>
        <begin position="190"/>
        <end position="236"/>
    </location>
</feature>
<dbReference type="EMBL" id="JBDJPC010000003">
    <property type="protein sequence ID" value="KAL1510011.1"/>
    <property type="molecule type" value="Genomic_DNA"/>
</dbReference>
<sequence>MAQCYPYSFSLCNSPKYVLAFNETITNKNHGAWAQRTSIAQESYKEADTDPFSSDDFLHVDFKKPIDLKHLVVDPRWIDVIYRMWGFTKNTINHNRSPDWKLLYVAPQSRDFATRHFEFSGSVTEIRLEFNKNFGIHCFELINFMDKELIFSIPPIDYNIPKNKWMKDAMSNFMSNVVPQRKPITKSKGKNLIDMLPTETMCKIFEHLDLVSLSRCAQVNKRWNEIASDPYFYRDIDLKIK</sequence>
<dbReference type="Proteomes" id="UP001566132">
    <property type="component" value="Unassembled WGS sequence"/>
</dbReference>
<reference evidence="2 3" key="1">
    <citation type="submission" date="2024-05" db="EMBL/GenBank/DDBJ databases">
        <title>Genetic variation in Jamaican populations of the coffee berry borer (Hypothenemus hampei).</title>
        <authorList>
            <person name="Errbii M."/>
            <person name="Myrie A."/>
        </authorList>
    </citation>
    <scope>NUCLEOTIDE SEQUENCE [LARGE SCALE GENOMIC DNA]</scope>
    <source>
        <strain evidence="2">JA-Hopewell-2020-01-JO</strain>
        <tissue evidence="2">Whole body</tissue>
    </source>
</reference>
<accession>A0ABD1F6Q7</accession>
<organism evidence="2 3">
    <name type="scientific">Hypothenemus hampei</name>
    <name type="common">Coffee berry borer</name>
    <dbReference type="NCBI Taxonomy" id="57062"/>
    <lineage>
        <taxon>Eukaryota</taxon>
        <taxon>Metazoa</taxon>
        <taxon>Ecdysozoa</taxon>
        <taxon>Arthropoda</taxon>
        <taxon>Hexapoda</taxon>
        <taxon>Insecta</taxon>
        <taxon>Pterygota</taxon>
        <taxon>Neoptera</taxon>
        <taxon>Endopterygota</taxon>
        <taxon>Coleoptera</taxon>
        <taxon>Polyphaga</taxon>
        <taxon>Cucujiformia</taxon>
        <taxon>Curculionidae</taxon>
        <taxon>Scolytinae</taxon>
        <taxon>Hypothenemus</taxon>
    </lineage>
</organism>
<gene>
    <name evidence="2" type="ORF">ABEB36_004669</name>
</gene>
<dbReference type="InterPro" id="IPR001810">
    <property type="entry name" value="F-box_dom"/>
</dbReference>
<dbReference type="SMART" id="SM00256">
    <property type="entry name" value="FBOX"/>
    <property type="match status" value="1"/>
</dbReference>
<name>A0ABD1F6Q7_HYPHA</name>
<evidence type="ECO:0000259" key="1">
    <source>
        <dbReference type="PROSITE" id="PS50181"/>
    </source>
</evidence>
<keyword evidence="3" id="KW-1185">Reference proteome</keyword>
<dbReference type="AlphaFoldDB" id="A0ABD1F6Q7"/>
<protein>
    <recommendedName>
        <fullName evidence="1">F-box domain-containing protein</fullName>
    </recommendedName>
</protein>
<evidence type="ECO:0000313" key="2">
    <source>
        <dbReference type="EMBL" id="KAL1510011.1"/>
    </source>
</evidence>
<dbReference type="InterPro" id="IPR036047">
    <property type="entry name" value="F-box-like_dom_sf"/>
</dbReference>
<dbReference type="Pfam" id="PF12937">
    <property type="entry name" value="F-box-like"/>
    <property type="match status" value="1"/>
</dbReference>
<proteinExistence type="predicted"/>
<dbReference type="SUPFAM" id="SSF81383">
    <property type="entry name" value="F-box domain"/>
    <property type="match status" value="1"/>
</dbReference>